<evidence type="ECO:0000313" key="11">
    <source>
        <dbReference type="EMBL" id="GGE12694.1"/>
    </source>
</evidence>
<feature type="transmembrane region" description="Helical" evidence="9">
    <location>
        <begin position="424"/>
        <end position="442"/>
    </location>
</feature>
<gene>
    <name evidence="11" type="primary">lnt</name>
    <name evidence="11" type="ORF">GCM10011529_18840</name>
</gene>
<dbReference type="InterPro" id="IPR036526">
    <property type="entry name" value="C-N_Hydrolase_sf"/>
</dbReference>
<evidence type="ECO:0000256" key="4">
    <source>
        <dbReference type="ARBA" id="ARBA00022679"/>
    </source>
</evidence>
<feature type="transmembrane region" description="Helical" evidence="9">
    <location>
        <begin position="137"/>
        <end position="158"/>
    </location>
</feature>
<evidence type="ECO:0000256" key="6">
    <source>
        <dbReference type="ARBA" id="ARBA00022989"/>
    </source>
</evidence>
<feature type="domain" description="CN hydrolase" evidence="10">
    <location>
        <begin position="199"/>
        <end position="411"/>
    </location>
</feature>
<reference evidence="11" key="1">
    <citation type="journal article" date="2014" name="Int. J. Syst. Evol. Microbiol.">
        <title>Complete genome sequence of Corynebacterium casei LMG S-19264T (=DSM 44701T), isolated from a smear-ripened cheese.</title>
        <authorList>
            <consortium name="US DOE Joint Genome Institute (JGI-PGF)"/>
            <person name="Walter F."/>
            <person name="Albersmeier A."/>
            <person name="Kalinowski J."/>
            <person name="Ruckert C."/>
        </authorList>
    </citation>
    <scope>NUCLEOTIDE SEQUENCE</scope>
    <source>
        <strain evidence="11">CGMCC 1.15519</strain>
    </source>
</reference>
<keyword evidence="5 9" id="KW-0812">Transmembrane</keyword>
<evidence type="ECO:0000259" key="10">
    <source>
        <dbReference type="PROSITE" id="PS50263"/>
    </source>
</evidence>
<dbReference type="InterPro" id="IPR045378">
    <property type="entry name" value="LNT_N"/>
</dbReference>
<dbReference type="Pfam" id="PF20154">
    <property type="entry name" value="LNT_N"/>
    <property type="match status" value="1"/>
</dbReference>
<keyword evidence="12" id="KW-1185">Reference proteome</keyword>
<dbReference type="PANTHER" id="PTHR38686">
    <property type="entry name" value="APOLIPOPROTEIN N-ACYLTRANSFERASE"/>
    <property type="match status" value="1"/>
</dbReference>
<dbReference type="GO" id="GO:0042158">
    <property type="term" value="P:lipoprotein biosynthetic process"/>
    <property type="evidence" value="ECO:0007669"/>
    <property type="project" value="InterPro"/>
</dbReference>
<keyword evidence="4" id="KW-0808">Transferase</keyword>
<evidence type="ECO:0000256" key="1">
    <source>
        <dbReference type="ARBA" id="ARBA00004651"/>
    </source>
</evidence>
<dbReference type="Pfam" id="PF00795">
    <property type="entry name" value="CN_hydrolase"/>
    <property type="match status" value="1"/>
</dbReference>
<dbReference type="PROSITE" id="PS50263">
    <property type="entry name" value="CN_HYDROLASE"/>
    <property type="match status" value="1"/>
</dbReference>
<evidence type="ECO:0000256" key="3">
    <source>
        <dbReference type="ARBA" id="ARBA00022475"/>
    </source>
</evidence>
<evidence type="ECO:0000256" key="2">
    <source>
        <dbReference type="ARBA" id="ARBA00010065"/>
    </source>
</evidence>
<organism evidence="11 12">
    <name type="scientific">Sandarakinorhabdus glacialis</name>
    <dbReference type="NCBI Taxonomy" id="1614636"/>
    <lineage>
        <taxon>Bacteria</taxon>
        <taxon>Pseudomonadati</taxon>
        <taxon>Pseudomonadota</taxon>
        <taxon>Alphaproteobacteria</taxon>
        <taxon>Sphingomonadales</taxon>
        <taxon>Sphingosinicellaceae</taxon>
        <taxon>Sandarakinorhabdus</taxon>
    </lineage>
</organism>
<evidence type="ECO:0000256" key="8">
    <source>
        <dbReference type="ARBA" id="ARBA00023315"/>
    </source>
</evidence>
<dbReference type="GO" id="GO:0016410">
    <property type="term" value="F:N-acyltransferase activity"/>
    <property type="evidence" value="ECO:0007669"/>
    <property type="project" value="InterPro"/>
</dbReference>
<feature type="transmembrane region" description="Helical" evidence="9">
    <location>
        <begin position="98"/>
        <end position="125"/>
    </location>
</feature>
<comment type="similarity">
    <text evidence="2">Belongs to the CN hydrolase family. Apolipoprotein N-acyltransferase subfamily.</text>
</comment>
<dbReference type="GO" id="GO:0005886">
    <property type="term" value="C:plasma membrane"/>
    <property type="evidence" value="ECO:0007669"/>
    <property type="project" value="UniProtKB-SubCell"/>
</dbReference>
<protein>
    <submittedName>
        <fullName evidence="11">Apolipoprotein N-acyltransferase</fullName>
    </submittedName>
</protein>
<dbReference type="Gene3D" id="3.60.110.10">
    <property type="entry name" value="Carbon-nitrogen hydrolase"/>
    <property type="match status" value="1"/>
</dbReference>
<evidence type="ECO:0000256" key="9">
    <source>
        <dbReference type="SAM" id="Phobius"/>
    </source>
</evidence>
<feature type="transmembrane region" description="Helical" evidence="9">
    <location>
        <begin position="59"/>
        <end position="78"/>
    </location>
</feature>
<dbReference type="InterPro" id="IPR003010">
    <property type="entry name" value="C-N_Hydrolase"/>
</dbReference>
<keyword evidence="8" id="KW-0012">Acyltransferase</keyword>
<dbReference type="PANTHER" id="PTHR38686:SF1">
    <property type="entry name" value="APOLIPOPROTEIN N-ACYLTRANSFERASE"/>
    <property type="match status" value="1"/>
</dbReference>
<evidence type="ECO:0000313" key="12">
    <source>
        <dbReference type="Proteomes" id="UP000635071"/>
    </source>
</evidence>
<proteinExistence type="inferred from homology"/>
<keyword evidence="6 9" id="KW-1133">Transmembrane helix</keyword>
<keyword evidence="7 9" id="KW-0472">Membrane</keyword>
<evidence type="ECO:0000256" key="5">
    <source>
        <dbReference type="ARBA" id="ARBA00022692"/>
    </source>
</evidence>
<reference evidence="11" key="2">
    <citation type="submission" date="2020-09" db="EMBL/GenBank/DDBJ databases">
        <authorList>
            <person name="Sun Q."/>
            <person name="Zhou Y."/>
        </authorList>
    </citation>
    <scope>NUCLEOTIDE SEQUENCE</scope>
    <source>
        <strain evidence="11">CGMCC 1.15519</strain>
    </source>
</reference>
<comment type="subcellular location">
    <subcellularLocation>
        <location evidence="1">Cell membrane</location>
        <topology evidence="1">Multi-pass membrane protein</topology>
    </subcellularLocation>
</comment>
<feature type="transmembrane region" description="Helical" evidence="9">
    <location>
        <begin position="24"/>
        <end position="47"/>
    </location>
</feature>
<keyword evidence="3" id="KW-1003">Cell membrane</keyword>
<dbReference type="EMBL" id="BMJM01000005">
    <property type="protein sequence ID" value="GGE12694.1"/>
    <property type="molecule type" value="Genomic_DNA"/>
</dbReference>
<accession>A0A917E7V5</accession>
<dbReference type="SUPFAM" id="SSF56317">
    <property type="entry name" value="Carbon-nitrogen hydrolase"/>
    <property type="match status" value="1"/>
</dbReference>
<dbReference type="InterPro" id="IPR004563">
    <property type="entry name" value="Apolipo_AcylTrfase"/>
</dbReference>
<name>A0A917E7V5_9SPHN</name>
<sequence>MVAIGLTWLASTAAAMFWFWQVAIPVVPASIVGAFAYGTLFAVPFMLDRLFWRQLPQAGALLLFPAAVASCEFITGSFSPLGTSYGLLAVTQDSNLALLQVVSVAGPYLVGFLIGWFATVVNLVWQNGGAWRKTRRPVMVYGTLLAAITLGGALRLILFPPQANSVRIGGITPSMEVLAAANRVLGKDVLGASRPISEADHAKIDPSRFRPAYGLVWAELLGSTRAATRAGAKIITWSENAAVVRAEDESELLALASDVARQEQVYINVAVNVPFARDRTHLIAPSGKVLWTYDKSHPIPGMENYAPGPGRPAEARTPWGRIANVICYDADFPAMMHASADIMLIPAGDWPQIGRVHTLKMASLRAIENGYSIFRQDYNGVSAAIDHQGRVLAMQDTTGRGVHMLIADVPTRGVVTLYRATGDVFAWLSMSLTLALVALAAWRRRNKTMIAPPQH</sequence>
<comment type="caution">
    <text evidence="11">The sequence shown here is derived from an EMBL/GenBank/DDBJ whole genome shotgun (WGS) entry which is preliminary data.</text>
</comment>
<dbReference type="Proteomes" id="UP000635071">
    <property type="component" value="Unassembled WGS sequence"/>
</dbReference>
<dbReference type="AlphaFoldDB" id="A0A917E7V5"/>
<evidence type="ECO:0000256" key="7">
    <source>
        <dbReference type="ARBA" id="ARBA00023136"/>
    </source>
</evidence>